<comment type="similarity">
    <text evidence="1">Belongs to the PEP-utilizing enzyme family.</text>
</comment>
<proteinExistence type="inferred from homology"/>
<evidence type="ECO:0000259" key="4">
    <source>
        <dbReference type="Pfam" id="PF00391"/>
    </source>
</evidence>
<evidence type="ECO:0000256" key="3">
    <source>
        <dbReference type="ARBA" id="ARBA00022840"/>
    </source>
</evidence>
<sequence>MFHGNLTKKVKEYLHTKGVSEEKVNEYFVVLTQPVNKSLIILEQEELLAIAIAIEHVAILAQIFKDGNIERIQMTLKDHSDILEMLHAHTNKYYYTKHLWVTGEYTIEDYIQQLVDIFATGEKPSEILKKQDASFVRAKEERDALVEQLQIEEKWKKILYAYGEFMVTKIYRRYAQIFAVHHMSAILKEIAKRKYLTEMQVRFATLYDIEKMLLHDEYNAEELLERTKHCVYYAEEGYSHVYIKEESSSLEKEVEQEIVDEDITELHGETGCLGYGKGPVKIIIRAEDMAKMNPGDVLVSIATDPDIVPAMKKACAIVTEQGGVTSHAAIVSRELGIPCVIGTKIATKVLKDGDMVEVDANRGIVKKLT</sequence>
<protein>
    <recommendedName>
        <fullName evidence="4">PEP-utilising enzyme mobile domain-containing protein</fullName>
    </recommendedName>
</protein>
<dbReference type="PANTHER" id="PTHR43030">
    <property type="entry name" value="PHOSPHOENOLPYRUVATE SYNTHASE"/>
    <property type="match status" value="1"/>
</dbReference>
<accession>A0A2M7V416</accession>
<dbReference type="InterPro" id="IPR008279">
    <property type="entry name" value="PEP-util_enz_mobile_dom"/>
</dbReference>
<dbReference type="InterPro" id="IPR036637">
    <property type="entry name" value="Phosphohistidine_dom_sf"/>
</dbReference>
<gene>
    <name evidence="5" type="ORF">COX83_02520</name>
</gene>
<name>A0A2M7V416_9BACT</name>
<dbReference type="GO" id="GO:0005524">
    <property type="term" value="F:ATP binding"/>
    <property type="evidence" value="ECO:0007669"/>
    <property type="project" value="UniProtKB-KW"/>
</dbReference>
<evidence type="ECO:0000313" key="6">
    <source>
        <dbReference type="Proteomes" id="UP000230078"/>
    </source>
</evidence>
<dbReference type="InterPro" id="IPR006319">
    <property type="entry name" value="PEP_synth"/>
</dbReference>
<dbReference type="Proteomes" id="UP000230078">
    <property type="component" value="Unassembled WGS sequence"/>
</dbReference>
<dbReference type="GO" id="GO:0008986">
    <property type="term" value="F:pyruvate, water dikinase activity"/>
    <property type="evidence" value="ECO:0007669"/>
    <property type="project" value="InterPro"/>
</dbReference>
<dbReference type="SUPFAM" id="SSF52009">
    <property type="entry name" value="Phosphohistidine domain"/>
    <property type="match status" value="1"/>
</dbReference>
<evidence type="ECO:0000256" key="1">
    <source>
        <dbReference type="ARBA" id="ARBA00007837"/>
    </source>
</evidence>
<dbReference type="PANTHER" id="PTHR43030:SF1">
    <property type="entry name" value="PHOSPHOENOLPYRUVATE SYNTHASE"/>
    <property type="match status" value="1"/>
</dbReference>
<feature type="domain" description="PEP-utilising enzyme mobile" evidence="4">
    <location>
        <begin position="293"/>
        <end position="363"/>
    </location>
</feature>
<reference evidence="6" key="1">
    <citation type="submission" date="2017-09" db="EMBL/GenBank/DDBJ databases">
        <title>Depth-based differentiation of microbial function through sediment-hosted aquifers and enrichment of novel symbionts in the deep terrestrial subsurface.</title>
        <authorList>
            <person name="Probst A.J."/>
            <person name="Ladd B."/>
            <person name="Jarett J.K."/>
            <person name="Geller-Mcgrath D.E."/>
            <person name="Sieber C.M.K."/>
            <person name="Emerson J.B."/>
            <person name="Anantharaman K."/>
            <person name="Thomas B.C."/>
            <person name="Malmstrom R."/>
            <person name="Stieglmeier M."/>
            <person name="Klingl A."/>
            <person name="Woyke T."/>
            <person name="Ryan C.M."/>
            <person name="Banfield J.F."/>
        </authorList>
    </citation>
    <scope>NUCLEOTIDE SEQUENCE [LARGE SCALE GENOMIC DNA]</scope>
</reference>
<keyword evidence="3" id="KW-0067">ATP-binding</keyword>
<dbReference type="PROSITE" id="PS00370">
    <property type="entry name" value="PEP_ENZYMES_PHOS_SITE"/>
    <property type="match status" value="1"/>
</dbReference>
<dbReference type="Gene3D" id="3.50.30.10">
    <property type="entry name" value="Phosphohistidine domain"/>
    <property type="match status" value="1"/>
</dbReference>
<dbReference type="EMBL" id="PFPI01000032">
    <property type="protein sequence ID" value="PIZ93261.1"/>
    <property type="molecule type" value="Genomic_DNA"/>
</dbReference>
<dbReference type="Pfam" id="PF00391">
    <property type="entry name" value="PEP-utilizers"/>
    <property type="match status" value="1"/>
</dbReference>
<dbReference type="AlphaFoldDB" id="A0A2M7V416"/>
<evidence type="ECO:0000313" key="5">
    <source>
        <dbReference type="EMBL" id="PIZ93261.1"/>
    </source>
</evidence>
<dbReference type="InterPro" id="IPR018274">
    <property type="entry name" value="PEP_util_AS"/>
</dbReference>
<organism evidence="5 6">
    <name type="scientific">Candidatus Magasanikbacteria bacterium CG_4_10_14_0_2_um_filter_41_31</name>
    <dbReference type="NCBI Taxonomy" id="1974639"/>
    <lineage>
        <taxon>Bacteria</taxon>
        <taxon>Candidatus Magasanikiibacteriota</taxon>
    </lineage>
</organism>
<keyword evidence="2" id="KW-0547">Nucleotide-binding</keyword>
<evidence type="ECO:0000256" key="2">
    <source>
        <dbReference type="ARBA" id="ARBA00022741"/>
    </source>
</evidence>
<comment type="caution">
    <text evidence="5">The sequence shown here is derived from an EMBL/GenBank/DDBJ whole genome shotgun (WGS) entry which is preliminary data.</text>
</comment>